<dbReference type="Pfam" id="PF02786">
    <property type="entry name" value="CPSase_L_D2"/>
    <property type="match status" value="1"/>
</dbReference>
<evidence type="ECO:0000259" key="9">
    <source>
        <dbReference type="PROSITE" id="PS50975"/>
    </source>
</evidence>
<sequence length="1219" mass="134831">MFKKVLIANRGAIAVRIERTLRKMGITSVAVYTKADQDSLHVDLADEAILIGEGAAKDSYLNAEIILQIALDTGVEAIHPGYGFLSENAEFARSCRQHGITFIGPTPEQMELFGLKHSARQIAEKANVPLLPGTSLITELNSALDEAERIGYPVILKSTAGGGGIGMRVCADEATLLDVFDSVSRLAETNFNNGGVFLEKYIQKARHVEVQIFGNGFGEVAALGERDCSIQRRNQKVVEESPAPCLSPAVREEMLSAAKRLAEEVGYRSAGTVEFLYDPETEHFYFLEVNTRLQVEHGVTEEVLNIDLVEWMVREAADELRELDTLYSAPVGHSIQARIYAEDCLNDFRPSGGQLDQVRFSQQARVETWVRDGLTVTSLYDPMLAKIIVHADTREEAINQLNKALQDTRLYGVTTNLQYLQALLQEDDCRSGNVHTQMLKEFAPAESAIEVLDGGIQTTVQDWPGRVGHWDVGVPPCGPMDPFSFRIGNKMLGNDDQAAGLEFTLRGGSYRFRGDTAFCLTGADMNASLDETDVPMYKVIHAKRGQILKFGEAAQGMRTYLLVAGGLDMPLHLGSASTFTLGGFGGHGGRALRTGDVLQVNQCEVSHTVELPASQRPALTKEWTIGVIPGPHCTEEFLLPDYLQQLTDTSWEVHFNSSRTGVRLIGPAPLWTREDGGEAGLHPSNIHDNAYAIGTLDLTGDMPILLGPDGPSLGGFVCPVTTASAEFWKIGQLHPGDRIRFQLLTLKEAEELRNVQEEYLGTIGTQNQEYADLPVLPVGAAQLSPDYPILVQRTDSSFPMTIRAAGDEHVLIEYGDMELDLLYRFQVHALMEAIQARTDIPVLDLTPGIRSLQVHIDASRMSISSLCTVIESIDRQLPPLEEIEVPSRIVRLPLSWDDPATQLAIDRYQQNVRPDAPWCPSNLEFIRRVNGLHDIEDVKNIVFDANYLVLGLGDVYLGAPVATPIDPRHRLVTTKYNPARTWTPENAVGIGGAYMCVYGMEGPGGYQFVGRTVQVWNRLRETESFQSGKPWLLRFFDQIQFYPVTADELLTMREDFLRGRFEVDITETTFKLGEYLAFLDSIKESADEFRETQQAAFNAERESWKELGLAEYVSEHEVAETVEEVLPEGAEAVRCTMPGSVWKVLVSPGDEVKKGDTLIIEESMKMEFPQLAPYDGFIESVHVSPGDEVHAGQLIVSITKEKRGASNGNHEHTTNVVHS</sequence>
<evidence type="ECO:0000256" key="5">
    <source>
        <dbReference type="ARBA" id="ARBA00022840"/>
    </source>
</evidence>
<dbReference type="Gene3D" id="3.30.1360.40">
    <property type="match status" value="1"/>
</dbReference>
<dbReference type="FunFam" id="3.40.50.20:FF:000010">
    <property type="entry name" value="Propionyl-CoA carboxylase subunit alpha"/>
    <property type="match status" value="1"/>
</dbReference>
<dbReference type="Gene3D" id="3.30.470.20">
    <property type="entry name" value="ATP-grasp fold, B domain"/>
    <property type="match status" value="1"/>
</dbReference>
<dbReference type="InterPro" id="IPR029000">
    <property type="entry name" value="Cyclophilin-like_dom_sf"/>
</dbReference>
<reference evidence="11 12" key="1">
    <citation type="submission" date="2018-08" db="EMBL/GenBank/DDBJ databases">
        <title>Bacillus jemisoniae sp. nov., Bacillus chryseoplanitiae sp. nov., Bacillus resnikiae sp. nov., and Bacillus frankliniae sp. nov., isolated from Viking spacecraft and associated surfaces.</title>
        <authorList>
            <person name="Seuylemezian A."/>
            <person name="Vaishampayan P."/>
        </authorList>
    </citation>
    <scope>NUCLEOTIDE SEQUENCE [LARGE SCALE GENOMIC DNA]</scope>
    <source>
        <strain evidence="11 12">MA001</strain>
    </source>
</reference>
<dbReference type="Gene3D" id="2.40.50.100">
    <property type="match status" value="1"/>
</dbReference>
<dbReference type="InterPro" id="IPR014084">
    <property type="entry name" value="Urea_COase"/>
</dbReference>
<protein>
    <submittedName>
        <fullName evidence="11">Urea carboxylase</fullName>
        <ecNumber evidence="11">6.3.4.6</ecNumber>
    </submittedName>
</protein>
<dbReference type="GO" id="GO:0016787">
    <property type="term" value="F:hydrolase activity"/>
    <property type="evidence" value="ECO:0007669"/>
    <property type="project" value="UniProtKB-KW"/>
</dbReference>
<dbReference type="SUPFAM" id="SSF160467">
    <property type="entry name" value="PH0987 N-terminal domain-like"/>
    <property type="match status" value="1"/>
</dbReference>
<dbReference type="PROSITE" id="PS50975">
    <property type="entry name" value="ATP_GRASP"/>
    <property type="match status" value="1"/>
</dbReference>
<proteinExistence type="predicted"/>
<dbReference type="InterPro" id="IPR003778">
    <property type="entry name" value="CT_A_B"/>
</dbReference>
<evidence type="ECO:0000256" key="4">
    <source>
        <dbReference type="ARBA" id="ARBA00022801"/>
    </source>
</evidence>
<evidence type="ECO:0000256" key="6">
    <source>
        <dbReference type="ARBA" id="ARBA00023267"/>
    </source>
</evidence>
<dbReference type="SMART" id="SM00878">
    <property type="entry name" value="Biotin_carb_C"/>
    <property type="match status" value="1"/>
</dbReference>
<dbReference type="PROSITE" id="PS50979">
    <property type="entry name" value="BC"/>
    <property type="match status" value="1"/>
</dbReference>
<keyword evidence="6" id="KW-0092">Biotin</keyword>
<dbReference type="InterPro" id="IPR005481">
    <property type="entry name" value="BC-like_N"/>
</dbReference>
<dbReference type="SMART" id="SM00796">
    <property type="entry name" value="AHS1"/>
    <property type="match status" value="1"/>
</dbReference>
<dbReference type="InterPro" id="IPR011761">
    <property type="entry name" value="ATP-grasp"/>
</dbReference>
<dbReference type="InterPro" id="IPR005482">
    <property type="entry name" value="Biotin_COase_C"/>
</dbReference>
<organism evidence="11 12">
    <name type="scientific">Peribacillus asahii</name>
    <dbReference type="NCBI Taxonomy" id="228899"/>
    <lineage>
        <taxon>Bacteria</taxon>
        <taxon>Bacillati</taxon>
        <taxon>Bacillota</taxon>
        <taxon>Bacilli</taxon>
        <taxon>Bacillales</taxon>
        <taxon>Bacillaceae</taxon>
        <taxon>Peribacillus</taxon>
    </lineage>
</organism>
<keyword evidence="2 11" id="KW-0436">Ligase</keyword>
<evidence type="ECO:0000256" key="3">
    <source>
        <dbReference type="ARBA" id="ARBA00022741"/>
    </source>
</evidence>
<dbReference type="PANTHER" id="PTHR18866">
    <property type="entry name" value="CARBOXYLASE:PYRUVATE/ACETYL-COA/PROPIONYL-COA CARBOXYLASE"/>
    <property type="match status" value="1"/>
</dbReference>
<name>A0A398B7Y8_9BACI</name>
<accession>A0A398B7Y8</accession>
<dbReference type="InterPro" id="IPR000089">
    <property type="entry name" value="Biotin_lipoyl"/>
</dbReference>
<dbReference type="GO" id="GO:0005524">
    <property type="term" value="F:ATP binding"/>
    <property type="evidence" value="ECO:0007669"/>
    <property type="project" value="UniProtKB-UniRule"/>
</dbReference>
<dbReference type="AlphaFoldDB" id="A0A398B7Y8"/>
<dbReference type="SUPFAM" id="SSF51246">
    <property type="entry name" value="Rudiment single hybrid motif"/>
    <property type="match status" value="1"/>
</dbReference>
<keyword evidence="3 7" id="KW-0547">Nucleotide-binding</keyword>
<dbReference type="Pfam" id="PF00364">
    <property type="entry name" value="Biotin_lipoyl"/>
    <property type="match status" value="1"/>
</dbReference>
<dbReference type="NCBIfam" id="TIGR02712">
    <property type="entry name" value="urea_carbox"/>
    <property type="match status" value="1"/>
</dbReference>
<dbReference type="CDD" id="cd06850">
    <property type="entry name" value="biotinyl_domain"/>
    <property type="match status" value="1"/>
</dbReference>
<dbReference type="PANTHER" id="PTHR18866:SF128">
    <property type="entry name" value="UREA AMIDOLYASE"/>
    <property type="match status" value="1"/>
</dbReference>
<dbReference type="InterPro" id="IPR050856">
    <property type="entry name" value="Biotin_carboxylase_complex"/>
</dbReference>
<dbReference type="SUPFAM" id="SSF56059">
    <property type="entry name" value="Glutathione synthetase ATP-binding domain-like"/>
    <property type="match status" value="1"/>
</dbReference>
<comment type="caution">
    <text evidence="11">The sequence shown here is derived from an EMBL/GenBank/DDBJ whole genome shotgun (WGS) entry which is preliminary data.</text>
</comment>
<dbReference type="Pfam" id="PF02785">
    <property type="entry name" value="Biotin_carb_C"/>
    <property type="match status" value="1"/>
</dbReference>
<dbReference type="InterPro" id="IPR011053">
    <property type="entry name" value="Single_hybrid_motif"/>
</dbReference>
<feature type="domain" description="Biotin carboxylation" evidence="10">
    <location>
        <begin position="1"/>
        <end position="444"/>
    </location>
</feature>
<dbReference type="RefSeq" id="WP_119117194.1">
    <property type="nucleotide sequence ID" value="NZ_QWVS01000017.1"/>
</dbReference>
<dbReference type="EMBL" id="QWVS01000017">
    <property type="protein sequence ID" value="RID85927.1"/>
    <property type="molecule type" value="Genomic_DNA"/>
</dbReference>
<evidence type="ECO:0000259" key="10">
    <source>
        <dbReference type="PROSITE" id="PS50979"/>
    </source>
</evidence>
<gene>
    <name evidence="11" type="primary">uca</name>
    <name evidence="11" type="ORF">D1953_10770</name>
</gene>
<evidence type="ECO:0000256" key="1">
    <source>
        <dbReference type="ARBA" id="ARBA00001953"/>
    </source>
</evidence>
<dbReference type="InterPro" id="IPR005479">
    <property type="entry name" value="CPAse_ATP-bd"/>
</dbReference>
<keyword evidence="4" id="KW-0378">Hydrolase</keyword>
<dbReference type="InterPro" id="IPR011764">
    <property type="entry name" value="Biotin_carboxylation_dom"/>
</dbReference>
<dbReference type="GO" id="GO:0004847">
    <property type="term" value="F:urea carboxylase activity"/>
    <property type="evidence" value="ECO:0007669"/>
    <property type="project" value="UniProtKB-EC"/>
</dbReference>
<evidence type="ECO:0000256" key="7">
    <source>
        <dbReference type="PROSITE-ProRule" id="PRU00409"/>
    </source>
</evidence>
<feature type="domain" description="ATP-grasp" evidence="9">
    <location>
        <begin position="120"/>
        <end position="317"/>
    </location>
</feature>
<evidence type="ECO:0000313" key="11">
    <source>
        <dbReference type="EMBL" id="RID85927.1"/>
    </source>
</evidence>
<dbReference type="PROSITE" id="PS50968">
    <property type="entry name" value="BIOTINYL_LIPOYL"/>
    <property type="match status" value="1"/>
</dbReference>
<keyword evidence="5 7" id="KW-0067">ATP-binding</keyword>
<dbReference type="Pfam" id="PF00289">
    <property type="entry name" value="Biotin_carb_N"/>
    <property type="match status" value="1"/>
</dbReference>
<comment type="cofactor">
    <cofactor evidence="1">
        <name>biotin</name>
        <dbReference type="ChEBI" id="CHEBI:57586"/>
    </cofactor>
</comment>
<evidence type="ECO:0000259" key="8">
    <source>
        <dbReference type="PROSITE" id="PS50968"/>
    </source>
</evidence>
<dbReference type="Proteomes" id="UP000266016">
    <property type="component" value="Unassembled WGS sequence"/>
</dbReference>
<dbReference type="InterPro" id="IPR011054">
    <property type="entry name" value="Rudment_hybrid_motif"/>
</dbReference>
<dbReference type="Pfam" id="PF02682">
    <property type="entry name" value="CT_C_D"/>
    <property type="match status" value="1"/>
</dbReference>
<dbReference type="SUPFAM" id="SSF50891">
    <property type="entry name" value="Cyclophilin-like"/>
    <property type="match status" value="2"/>
</dbReference>
<dbReference type="Pfam" id="PF02626">
    <property type="entry name" value="CT_A_B"/>
    <property type="match status" value="1"/>
</dbReference>
<dbReference type="EC" id="6.3.4.6" evidence="11"/>
<dbReference type="SUPFAM" id="SSF52440">
    <property type="entry name" value="PreATP-grasp domain"/>
    <property type="match status" value="1"/>
</dbReference>
<dbReference type="InterPro" id="IPR003833">
    <property type="entry name" value="CT_C_D"/>
</dbReference>
<dbReference type="SUPFAM" id="SSF51230">
    <property type="entry name" value="Single hybrid motif"/>
    <property type="match status" value="1"/>
</dbReference>
<dbReference type="InterPro" id="IPR016185">
    <property type="entry name" value="PreATP-grasp_dom_sf"/>
</dbReference>
<dbReference type="NCBIfam" id="TIGR00724">
    <property type="entry name" value="urea_amlyse_rel"/>
    <property type="match status" value="1"/>
</dbReference>
<dbReference type="PROSITE" id="PS00867">
    <property type="entry name" value="CPSASE_2"/>
    <property type="match status" value="1"/>
</dbReference>
<dbReference type="PROSITE" id="PS00866">
    <property type="entry name" value="CPSASE_1"/>
    <property type="match status" value="1"/>
</dbReference>
<feature type="domain" description="Lipoyl-binding" evidence="8">
    <location>
        <begin position="1121"/>
        <end position="1199"/>
    </location>
</feature>
<evidence type="ECO:0000256" key="2">
    <source>
        <dbReference type="ARBA" id="ARBA00022598"/>
    </source>
</evidence>
<dbReference type="SMART" id="SM00797">
    <property type="entry name" value="AHS2"/>
    <property type="match status" value="1"/>
</dbReference>
<evidence type="ECO:0000313" key="12">
    <source>
        <dbReference type="Proteomes" id="UP000266016"/>
    </source>
</evidence>
<dbReference type="GO" id="GO:0046872">
    <property type="term" value="F:metal ion binding"/>
    <property type="evidence" value="ECO:0007669"/>
    <property type="project" value="InterPro"/>
</dbReference>
<keyword evidence="12" id="KW-1185">Reference proteome</keyword>
<dbReference type="Gene3D" id="2.40.100.10">
    <property type="entry name" value="Cyclophilin-like"/>
    <property type="match status" value="2"/>
</dbReference>